<comment type="caution">
    <text evidence="3">The sequence shown here is derived from an EMBL/GenBank/DDBJ whole genome shotgun (WGS) entry which is preliminary data.</text>
</comment>
<dbReference type="PANTHER" id="PTHR11895">
    <property type="entry name" value="TRANSAMIDASE"/>
    <property type="match status" value="1"/>
</dbReference>
<protein>
    <submittedName>
        <fullName evidence="3">Amidase</fullName>
    </submittedName>
</protein>
<gene>
    <name evidence="3" type="ORF">IAA21_05690</name>
</gene>
<dbReference type="EMBL" id="DXBU01000080">
    <property type="protein sequence ID" value="HIZ22275.1"/>
    <property type="molecule type" value="Genomic_DNA"/>
</dbReference>
<proteinExistence type="inferred from homology"/>
<name>A0A9D2ITJ1_9FIRM</name>
<evidence type="ECO:0000259" key="2">
    <source>
        <dbReference type="Pfam" id="PF01425"/>
    </source>
</evidence>
<dbReference type="InterPro" id="IPR023631">
    <property type="entry name" value="Amidase_dom"/>
</dbReference>
<dbReference type="AlphaFoldDB" id="A0A9D2ITJ1"/>
<dbReference type="InterPro" id="IPR000120">
    <property type="entry name" value="Amidase"/>
</dbReference>
<accession>A0A9D2ITJ1</accession>
<dbReference type="PANTHER" id="PTHR11895:SF7">
    <property type="entry name" value="GLUTAMYL-TRNA(GLN) AMIDOTRANSFERASE SUBUNIT A, MITOCHONDRIAL"/>
    <property type="match status" value="1"/>
</dbReference>
<comment type="similarity">
    <text evidence="1">Belongs to the amidase family.</text>
</comment>
<sequence length="374" mass="40709">MWKDHISKEDAAVISKLKKSGAVILGKTNLHEFASGATTDSPLFGASHNPWDPERFCCGSSGGSAASIANGTALGALGTDTGGSVRLPSSVCGVVGMRPTYGKVSIKGIAPLSYSLDACGPITRNIMDNAVMLNVLAGRESSDPSSGRGDAADHTKRLGQDLRKLRVGILPDVLFKSDQPDVEAAVKKAMDAFCSLGAEIVECHIENLELMVKAWYTVDVIESSAWHQRHTREQLKDFGRDVRAMLLAGEMLSGVDYVQAQRYRRWLRQEFDKQFEKVDFFLFPTLPTTAVKIGDYTIDVNGERVDILPLTCTYVCFAPAAGLPALQLPCGRDRDGMPVGMMLLGSAFHEDILYQAGYAFEQMYSLYKELPGLN</sequence>
<evidence type="ECO:0000256" key="1">
    <source>
        <dbReference type="ARBA" id="ARBA00009199"/>
    </source>
</evidence>
<dbReference type="InterPro" id="IPR036928">
    <property type="entry name" value="AS_sf"/>
</dbReference>
<dbReference type="Proteomes" id="UP000824041">
    <property type="component" value="Unassembled WGS sequence"/>
</dbReference>
<dbReference type="GO" id="GO:0003824">
    <property type="term" value="F:catalytic activity"/>
    <property type="evidence" value="ECO:0007669"/>
    <property type="project" value="InterPro"/>
</dbReference>
<reference evidence="3" key="1">
    <citation type="journal article" date="2021" name="PeerJ">
        <title>Extensive microbial diversity within the chicken gut microbiome revealed by metagenomics and culture.</title>
        <authorList>
            <person name="Gilroy R."/>
            <person name="Ravi A."/>
            <person name="Getino M."/>
            <person name="Pursley I."/>
            <person name="Horton D.L."/>
            <person name="Alikhan N.F."/>
            <person name="Baker D."/>
            <person name="Gharbi K."/>
            <person name="Hall N."/>
            <person name="Watson M."/>
            <person name="Adriaenssens E.M."/>
            <person name="Foster-Nyarko E."/>
            <person name="Jarju S."/>
            <person name="Secka A."/>
            <person name="Antonio M."/>
            <person name="Oren A."/>
            <person name="Chaudhuri R.R."/>
            <person name="La Ragione R."/>
            <person name="Hildebrand F."/>
            <person name="Pallen M.J."/>
        </authorList>
    </citation>
    <scope>NUCLEOTIDE SEQUENCE</scope>
    <source>
        <strain evidence="3">14324</strain>
    </source>
</reference>
<feature type="domain" description="Amidase" evidence="2">
    <location>
        <begin position="1"/>
        <end position="351"/>
    </location>
</feature>
<dbReference type="Pfam" id="PF01425">
    <property type="entry name" value="Amidase"/>
    <property type="match status" value="1"/>
</dbReference>
<evidence type="ECO:0000313" key="3">
    <source>
        <dbReference type="EMBL" id="HIZ22275.1"/>
    </source>
</evidence>
<dbReference type="SUPFAM" id="SSF75304">
    <property type="entry name" value="Amidase signature (AS) enzymes"/>
    <property type="match status" value="1"/>
</dbReference>
<evidence type="ECO:0000313" key="4">
    <source>
        <dbReference type="Proteomes" id="UP000824041"/>
    </source>
</evidence>
<organism evidence="3 4">
    <name type="scientific">Candidatus Blautia faecigallinarum</name>
    <dbReference type="NCBI Taxonomy" id="2838488"/>
    <lineage>
        <taxon>Bacteria</taxon>
        <taxon>Bacillati</taxon>
        <taxon>Bacillota</taxon>
        <taxon>Clostridia</taxon>
        <taxon>Lachnospirales</taxon>
        <taxon>Lachnospiraceae</taxon>
        <taxon>Blautia</taxon>
    </lineage>
</organism>
<reference evidence="3" key="2">
    <citation type="submission" date="2021-04" db="EMBL/GenBank/DDBJ databases">
        <authorList>
            <person name="Gilroy R."/>
        </authorList>
    </citation>
    <scope>NUCLEOTIDE SEQUENCE</scope>
    <source>
        <strain evidence="3">14324</strain>
    </source>
</reference>
<dbReference type="Gene3D" id="3.90.1300.10">
    <property type="entry name" value="Amidase signature (AS) domain"/>
    <property type="match status" value="1"/>
</dbReference>